<feature type="chain" id="PRO_5046952137" evidence="5">
    <location>
        <begin position="21"/>
        <end position="180"/>
    </location>
</feature>
<evidence type="ECO:0000313" key="7">
    <source>
        <dbReference type="EMBL" id="MFD2584519.1"/>
    </source>
</evidence>
<keyword evidence="4" id="KW-0788">Thiol protease</keyword>
<name>A0ABW5MMY7_9SPHI</name>
<dbReference type="Pfam" id="PF00877">
    <property type="entry name" value="NLPC_P60"/>
    <property type="match status" value="1"/>
</dbReference>
<accession>A0ABW5MMY7</accession>
<evidence type="ECO:0000256" key="1">
    <source>
        <dbReference type="ARBA" id="ARBA00007074"/>
    </source>
</evidence>
<dbReference type="SUPFAM" id="SSF54001">
    <property type="entry name" value="Cysteine proteinases"/>
    <property type="match status" value="1"/>
</dbReference>
<gene>
    <name evidence="7" type="ORF">ACFSR6_18625</name>
</gene>
<organism evidence="7 8">
    <name type="scientific">Pedobacter vanadiisoli</name>
    <dbReference type="NCBI Taxonomy" id="1761975"/>
    <lineage>
        <taxon>Bacteria</taxon>
        <taxon>Pseudomonadati</taxon>
        <taxon>Bacteroidota</taxon>
        <taxon>Sphingobacteriia</taxon>
        <taxon>Sphingobacteriales</taxon>
        <taxon>Sphingobacteriaceae</taxon>
        <taxon>Pedobacter</taxon>
    </lineage>
</organism>
<dbReference type="InterPro" id="IPR038765">
    <property type="entry name" value="Papain-like_cys_pep_sf"/>
</dbReference>
<keyword evidence="3" id="KW-0378">Hydrolase</keyword>
<evidence type="ECO:0000256" key="2">
    <source>
        <dbReference type="ARBA" id="ARBA00022670"/>
    </source>
</evidence>
<dbReference type="InterPro" id="IPR000064">
    <property type="entry name" value="NLP_P60_dom"/>
</dbReference>
<dbReference type="PANTHER" id="PTHR47053:SF1">
    <property type="entry name" value="MUREIN DD-ENDOPEPTIDASE MEPH-RELATED"/>
    <property type="match status" value="1"/>
</dbReference>
<evidence type="ECO:0000259" key="6">
    <source>
        <dbReference type="PROSITE" id="PS51935"/>
    </source>
</evidence>
<evidence type="ECO:0000256" key="5">
    <source>
        <dbReference type="SAM" id="SignalP"/>
    </source>
</evidence>
<dbReference type="EMBL" id="JBHULL010000038">
    <property type="protein sequence ID" value="MFD2584519.1"/>
    <property type="molecule type" value="Genomic_DNA"/>
</dbReference>
<proteinExistence type="inferred from homology"/>
<feature type="signal peptide" evidence="5">
    <location>
        <begin position="1"/>
        <end position="20"/>
    </location>
</feature>
<comment type="similarity">
    <text evidence="1">Belongs to the peptidase C40 family.</text>
</comment>
<feature type="domain" description="NlpC/P60" evidence="6">
    <location>
        <begin position="50"/>
        <end position="180"/>
    </location>
</feature>
<dbReference type="PROSITE" id="PS51935">
    <property type="entry name" value="NLPC_P60"/>
    <property type="match status" value="1"/>
</dbReference>
<dbReference type="InterPro" id="IPR051202">
    <property type="entry name" value="Peptidase_C40"/>
</dbReference>
<dbReference type="RefSeq" id="WP_379081663.1">
    <property type="nucleotide sequence ID" value="NZ_JBHULL010000038.1"/>
</dbReference>
<comment type="caution">
    <text evidence="7">The sequence shown here is derived from an EMBL/GenBank/DDBJ whole genome shotgun (WGS) entry which is preliminary data.</text>
</comment>
<keyword evidence="8" id="KW-1185">Reference proteome</keyword>
<evidence type="ECO:0000256" key="4">
    <source>
        <dbReference type="ARBA" id="ARBA00022807"/>
    </source>
</evidence>
<reference evidence="8" key="1">
    <citation type="journal article" date="2019" name="Int. J. Syst. Evol. Microbiol.">
        <title>The Global Catalogue of Microorganisms (GCM) 10K type strain sequencing project: providing services to taxonomists for standard genome sequencing and annotation.</title>
        <authorList>
            <consortium name="The Broad Institute Genomics Platform"/>
            <consortium name="The Broad Institute Genome Sequencing Center for Infectious Disease"/>
            <person name="Wu L."/>
            <person name="Ma J."/>
        </authorList>
    </citation>
    <scope>NUCLEOTIDE SEQUENCE [LARGE SCALE GENOMIC DNA]</scope>
    <source>
        <strain evidence="8">KCTC 42866</strain>
    </source>
</reference>
<keyword evidence="2" id="KW-0645">Protease</keyword>
<keyword evidence="5" id="KW-0732">Signal</keyword>
<evidence type="ECO:0000256" key="3">
    <source>
        <dbReference type="ARBA" id="ARBA00022801"/>
    </source>
</evidence>
<dbReference type="Gene3D" id="3.90.1720.10">
    <property type="entry name" value="endopeptidase domain like (from Nostoc punctiforme)"/>
    <property type="match status" value="1"/>
</dbReference>
<dbReference type="Proteomes" id="UP001597461">
    <property type="component" value="Unassembled WGS sequence"/>
</dbReference>
<sequence length="180" mass="19932">MKKIIVLIAFFILSATAGKAQTIIPAQYQELIKKLINNLPKEDKSSNNSPVKSESLIDFAKSMLGIPYRYATSNPKVGFDCSGFVSYVFSNFGFKVPRSSREFSYVGKETSLENAKVGDVLIFTGSNSRIRRIGHVGIVYSIDENGIKFIHASSGKAHQVTITDLDGHYKARFMKIVSIL</sequence>
<protein>
    <submittedName>
        <fullName evidence="7">C40 family peptidase</fullName>
    </submittedName>
</protein>
<evidence type="ECO:0000313" key="8">
    <source>
        <dbReference type="Proteomes" id="UP001597461"/>
    </source>
</evidence>
<dbReference type="PANTHER" id="PTHR47053">
    <property type="entry name" value="MUREIN DD-ENDOPEPTIDASE MEPH-RELATED"/>
    <property type="match status" value="1"/>
</dbReference>